<keyword evidence="7 9" id="KW-0472">Membrane</keyword>
<dbReference type="PANTHER" id="PTHR11795">
    <property type="entry name" value="BRANCHED-CHAIN AMINO ACID TRANSPORT SYSTEM PERMEASE PROTEIN LIVH"/>
    <property type="match status" value="1"/>
</dbReference>
<dbReference type="CDD" id="cd06582">
    <property type="entry name" value="TM_PBP1_LivH_like"/>
    <property type="match status" value="1"/>
</dbReference>
<evidence type="ECO:0000256" key="6">
    <source>
        <dbReference type="ARBA" id="ARBA00022989"/>
    </source>
</evidence>
<feature type="transmembrane region" description="Helical" evidence="9">
    <location>
        <begin position="225"/>
        <end position="252"/>
    </location>
</feature>
<comment type="similarity">
    <text evidence="8">Belongs to the binding-protein-dependent transport system permease family. LivHM subfamily.</text>
</comment>
<feature type="transmembrane region" description="Helical" evidence="9">
    <location>
        <begin position="59"/>
        <end position="85"/>
    </location>
</feature>
<evidence type="ECO:0000256" key="4">
    <source>
        <dbReference type="ARBA" id="ARBA00022692"/>
    </source>
</evidence>
<dbReference type="InterPro" id="IPR052157">
    <property type="entry name" value="BCAA_transport_permease"/>
</dbReference>
<evidence type="ECO:0000313" key="10">
    <source>
        <dbReference type="EMBL" id="TCT08866.1"/>
    </source>
</evidence>
<evidence type="ECO:0000256" key="2">
    <source>
        <dbReference type="ARBA" id="ARBA00022448"/>
    </source>
</evidence>
<sequence>MVDVTLFASQLMNGLVLGFLFVLIAVGMSIIFGMLGLVNFAHGAFFALGAYLALTLRPYIGFVGALVLAPILVGAIGLVVERLLLRPLYNKEPLLSLLLTFGLALFIEELLRTIWGAMGHPFDTPSFLSGFVHYGPVFVTRYRLAVLVITIGLLAAIWLFLEKTPFGRIVRAGSRDPEMVSMLGINLKRVFMFIFGLGCLLAGAAGVLAAPLWSVMPSMSEQAIMPAFVVVVIGGLGSLRGAIVAGLMVGVAVAMTIQFWPVASTSIMYALMIVVLLTRPRGLFGEQWERFE</sequence>
<keyword evidence="4 9" id="KW-0812">Transmembrane</keyword>
<organism evidence="10 11">
    <name type="scientific">Paralcaligenes ureilyticus</name>
    <dbReference type="NCBI Taxonomy" id="627131"/>
    <lineage>
        <taxon>Bacteria</taxon>
        <taxon>Pseudomonadati</taxon>
        <taxon>Pseudomonadota</taxon>
        <taxon>Betaproteobacteria</taxon>
        <taxon>Burkholderiales</taxon>
        <taxon>Alcaligenaceae</taxon>
        <taxon>Paralcaligenes</taxon>
    </lineage>
</organism>
<dbReference type="AlphaFoldDB" id="A0A4R3M759"/>
<evidence type="ECO:0000313" key="11">
    <source>
        <dbReference type="Proteomes" id="UP000295525"/>
    </source>
</evidence>
<evidence type="ECO:0000256" key="9">
    <source>
        <dbReference type="SAM" id="Phobius"/>
    </source>
</evidence>
<gene>
    <name evidence="10" type="ORF">EDC26_10424</name>
</gene>
<accession>A0A4R3M759</accession>
<comment type="subcellular location">
    <subcellularLocation>
        <location evidence="1">Cell membrane</location>
        <topology evidence="1">Multi-pass membrane protein</topology>
    </subcellularLocation>
</comment>
<proteinExistence type="inferred from homology"/>
<feature type="transmembrane region" description="Helical" evidence="9">
    <location>
        <begin position="142"/>
        <end position="161"/>
    </location>
</feature>
<keyword evidence="11" id="KW-1185">Reference proteome</keyword>
<evidence type="ECO:0000256" key="1">
    <source>
        <dbReference type="ARBA" id="ARBA00004651"/>
    </source>
</evidence>
<dbReference type="Proteomes" id="UP000295525">
    <property type="component" value="Unassembled WGS sequence"/>
</dbReference>
<feature type="transmembrane region" description="Helical" evidence="9">
    <location>
        <begin position="97"/>
        <end position="122"/>
    </location>
</feature>
<dbReference type="InterPro" id="IPR001851">
    <property type="entry name" value="ABC_transp_permease"/>
</dbReference>
<keyword evidence="2" id="KW-0813">Transport</keyword>
<protein>
    <submittedName>
        <fullName evidence="10">Amino acid/amide ABC transporter membrane protein 1 (HAAT family)</fullName>
    </submittedName>
</protein>
<dbReference type="Pfam" id="PF02653">
    <property type="entry name" value="BPD_transp_2"/>
    <property type="match status" value="1"/>
</dbReference>
<keyword evidence="6 9" id="KW-1133">Transmembrane helix</keyword>
<dbReference type="EMBL" id="SMAJ01000004">
    <property type="protein sequence ID" value="TCT08866.1"/>
    <property type="molecule type" value="Genomic_DNA"/>
</dbReference>
<evidence type="ECO:0000256" key="8">
    <source>
        <dbReference type="ARBA" id="ARBA00037998"/>
    </source>
</evidence>
<dbReference type="RefSeq" id="WP_425012383.1">
    <property type="nucleotide sequence ID" value="NZ_SMAJ01000004.1"/>
</dbReference>
<name>A0A4R3M759_9BURK</name>
<dbReference type="GO" id="GO:0006865">
    <property type="term" value="P:amino acid transport"/>
    <property type="evidence" value="ECO:0007669"/>
    <property type="project" value="UniProtKB-KW"/>
</dbReference>
<feature type="transmembrane region" description="Helical" evidence="9">
    <location>
        <begin position="190"/>
        <end position="213"/>
    </location>
</feature>
<evidence type="ECO:0000256" key="3">
    <source>
        <dbReference type="ARBA" id="ARBA00022475"/>
    </source>
</evidence>
<dbReference type="GO" id="GO:0005886">
    <property type="term" value="C:plasma membrane"/>
    <property type="evidence" value="ECO:0007669"/>
    <property type="project" value="UniProtKB-SubCell"/>
</dbReference>
<evidence type="ECO:0000256" key="5">
    <source>
        <dbReference type="ARBA" id="ARBA00022970"/>
    </source>
</evidence>
<keyword evidence="3" id="KW-1003">Cell membrane</keyword>
<reference evidence="10 11" key="1">
    <citation type="submission" date="2019-03" db="EMBL/GenBank/DDBJ databases">
        <title>Genomic Encyclopedia of Type Strains, Phase IV (KMG-IV): sequencing the most valuable type-strain genomes for metagenomic binning, comparative biology and taxonomic classification.</title>
        <authorList>
            <person name="Goeker M."/>
        </authorList>
    </citation>
    <scope>NUCLEOTIDE SEQUENCE [LARGE SCALE GENOMIC DNA]</scope>
    <source>
        <strain evidence="10 11">DSM 24591</strain>
    </source>
</reference>
<dbReference type="PANTHER" id="PTHR11795:SF442">
    <property type="entry name" value="ABC TRANSPORTER ATP-BINDING PROTEIN"/>
    <property type="match status" value="1"/>
</dbReference>
<comment type="caution">
    <text evidence="10">The sequence shown here is derived from an EMBL/GenBank/DDBJ whole genome shotgun (WGS) entry which is preliminary data.</text>
</comment>
<feature type="transmembrane region" description="Helical" evidence="9">
    <location>
        <begin position="259"/>
        <end position="278"/>
    </location>
</feature>
<dbReference type="GO" id="GO:0022857">
    <property type="term" value="F:transmembrane transporter activity"/>
    <property type="evidence" value="ECO:0007669"/>
    <property type="project" value="InterPro"/>
</dbReference>
<keyword evidence="5" id="KW-0029">Amino-acid transport</keyword>
<evidence type="ECO:0000256" key="7">
    <source>
        <dbReference type="ARBA" id="ARBA00023136"/>
    </source>
</evidence>